<dbReference type="Proteomes" id="UP000242869">
    <property type="component" value="Unassembled WGS sequence"/>
</dbReference>
<dbReference type="EMBL" id="FOVE01000038">
    <property type="protein sequence ID" value="SFO06503.1"/>
    <property type="molecule type" value="Genomic_DNA"/>
</dbReference>
<reference evidence="2" key="1">
    <citation type="submission" date="2016-10" db="EMBL/GenBank/DDBJ databases">
        <authorList>
            <person name="Varghese N."/>
            <person name="Submissions S."/>
        </authorList>
    </citation>
    <scope>NUCLEOTIDE SEQUENCE [LARGE SCALE GENOMIC DNA]</scope>
    <source>
        <strain evidence="2">DSM 6150</strain>
    </source>
</reference>
<protein>
    <submittedName>
        <fullName evidence="1">Uncharacterized protein</fullName>
    </submittedName>
</protein>
<evidence type="ECO:0000313" key="2">
    <source>
        <dbReference type="Proteomes" id="UP000242869"/>
    </source>
</evidence>
<accession>A0A1I5E5B8</accession>
<organism evidence="1 2">
    <name type="scientific">Formivibrio citricus</name>
    <dbReference type="NCBI Taxonomy" id="83765"/>
    <lineage>
        <taxon>Bacteria</taxon>
        <taxon>Pseudomonadati</taxon>
        <taxon>Pseudomonadota</taxon>
        <taxon>Betaproteobacteria</taxon>
        <taxon>Neisseriales</taxon>
        <taxon>Chitinibacteraceae</taxon>
        <taxon>Formivibrio</taxon>
    </lineage>
</organism>
<keyword evidence="2" id="KW-1185">Reference proteome</keyword>
<sequence length="46" mass="5121">MHKALIYRSSLCLGVSVVRGQFADVLQTVFEESKKAEQAQPVPLFV</sequence>
<dbReference type="AlphaFoldDB" id="A0A1I5E5B8"/>
<proteinExistence type="predicted"/>
<gene>
    <name evidence="1" type="ORF">SAMN05660284_02838</name>
</gene>
<evidence type="ECO:0000313" key="1">
    <source>
        <dbReference type="EMBL" id="SFO06503.1"/>
    </source>
</evidence>
<dbReference type="RefSeq" id="WP_177187905.1">
    <property type="nucleotide sequence ID" value="NZ_FOVE01000038.1"/>
</dbReference>
<name>A0A1I5E5B8_9NEIS</name>